<reference evidence="1" key="1">
    <citation type="journal article" date="2023" name="Plant J.">
        <title>Genome sequences and population genomics provide insights into the demographic history, inbreeding, and mutation load of two 'living fossil' tree species of Dipteronia.</title>
        <authorList>
            <person name="Feng Y."/>
            <person name="Comes H.P."/>
            <person name="Chen J."/>
            <person name="Zhu S."/>
            <person name="Lu R."/>
            <person name="Zhang X."/>
            <person name="Li P."/>
            <person name="Qiu J."/>
            <person name="Olsen K.M."/>
            <person name="Qiu Y."/>
        </authorList>
    </citation>
    <scope>NUCLEOTIDE SEQUENCE</scope>
    <source>
        <strain evidence="1">KIB01</strain>
    </source>
</reference>
<dbReference type="Proteomes" id="UP001280121">
    <property type="component" value="Unassembled WGS sequence"/>
</dbReference>
<gene>
    <name evidence="1" type="ORF">Ddye_032741</name>
</gene>
<sequence length="89" mass="10256">MDPTELGKDGIYHKLREEHKLVELLMAFRDDFENLRSSMLHRYFRRSTCNLSTDLPPYNGKIPATSLVDIDHSSLSPRCNPPRSCRPPA</sequence>
<proteinExistence type="predicted"/>
<dbReference type="EMBL" id="JANJYI010000079">
    <property type="protein sequence ID" value="KAK2633334.1"/>
    <property type="molecule type" value="Genomic_DNA"/>
</dbReference>
<name>A0AAD9TCZ7_9ROSI</name>
<protein>
    <submittedName>
        <fullName evidence="1">Uncharacterized protein</fullName>
    </submittedName>
</protein>
<evidence type="ECO:0000313" key="1">
    <source>
        <dbReference type="EMBL" id="KAK2633334.1"/>
    </source>
</evidence>
<dbReference type="AlphaFoldDB" id="A0AAD9TCZ7"/>
<accession>A0AAD9TCZ7</accession>
<evidence type="ECO:0000313" key="2">
    <source>
        <dbReference type="Proteomes" id="UP001280121"/>
    </source>
</evidence>
<comment type="caution">
    <text evidence="1">The sequence shown here is derived from an EMBL/GenBank/DDBJ whole genome shotgun (WGS) entry which is preliminary data.</text>
</comment>
<keyword evidence="2" id="KW-1185">Reference proteome</keyword>
<organism evidence="1 2">
    <name type="scientific">Dipteronia dyeriana</name>
    <dbReference type="NCBI Taxonomy" id="168575"/>
    <lineage>
        <taxon>Eukaryota</taxon>
        <taxon>Viridiplantae</taxon>
        <taxon>Streptophyta</taxon>
        <taxon>Embryophyta</taxon>
        <taxon>Tracheophyta</taxon>
        <taxon>Spermatophyta</taxon>
        <taxon>Magnoliopsida</taxon>
        <taxon>eudicotyledons</taxon>
        <taxon>Gunneridae</taxon>
        <taxon>Pentapetalae</taxon>
        <taxon>rosids</taxon>
        <taxon>malvids</taxon>
        <taxon>Sapindales</taxon>
        <taxon>Sapindaceae</taxon>
        <taxon>Hippocastanoideae</taxon>
        <taxon>Acereae</taxon>
        <taxon>Dipteronia</taxon>
    </lineage>
</organism>